<feature type="domain" description="Fe-containing alcohol dehydrogenase-like C-terminal" evidence="3">
    <location>
        <begin position="220"/>
        <end position="420"/>
    </location>
</feature>
<keyword evidence="1 4" id="KW-0560">Oxidoreductase</keyword>
<name>A0A806KPJ1_9BACT</name>
<dbReference type="EC" id="1.1.1.-" evidence="4"/>
<dbReference type="EMBL" id="JQ844283">
    <property type="protein sequence ID" value="AGS54243.1"/>
    <property type="molecule type" value="Genomic_DNA"/>
</dbReference>
<dbReference type="FunFam" id="3.40.50.1970:FF:000003">
    <property type="entry name" value="Alcohol dehydrogenase, iron-containing"/>
    <property type="match status" value="1"/>
</dbReference>
<dbReference type="Pfam" id="PF00465">
    <property type="entry name" value="Fe-ADH"/>
    <property type="match status" value="1"/>
</dbReference>
<feature type="domain" description="Alcohol dehydrogenase iron-type/glycerol dehydrogenase GldA" evidence="2">
    <location>
        <begin position="42"/>
        <end position="209"/>
    </location>
</feature>
<evidence type="ECO:0000256" key="1">
    <source>
        <dbReference type="ARBA" id="ARBA00023002"/>
    </source>
</evidence>
<sequence>MIIPIKIIDALSAKSCKKTLTLKKYDYNRRRGMENFVFQNRTKIIFGRGAEAQVGEQAREYSKKVLLHYGGGSIKKSGLYDRVVKSLKSAGVEFVELGGAQPNPRLSLVKEGIELCRKNGIPFILAVGGGSAIDSAKAMAVGVPYKGDVWDFYTGKAAPQEALEVATVLTIPAAGSESSPSSVITNSDGDFKRGLTNDLIRPVFSILNPELTFTLPNYQTACGAADIMAHIMERYFTTTKCADFTDRLCEATMKAIIRNVPTCLKEPENYDARAEVMWAGCVAHNDLLGTGRNQDWSSHGIEHEISGIYDVAHGAGLAVVFPAWMKHVYKSDVNRFVQFASRVWNIEIDLNNPERTALAGIAALENFLVSIGLPVRLKDMDIKDDRLAEMADKCTGNGTHNIGGFVSLNRDDVLSILKLAV</sequence>
<reference evidence="4" key="1">
    <citation type="submission" date="2012-03" db="EMBL/GenBank/DDBJ databases">
        <title>Functional metagenomics reveals considerable lignocellulase gene clusters in the gut microbiome of a wood-feeding higher termite.</title>
        <authorList>
            <person name="Liu N."/>
        </authorList>
    </citation>
    <scope>NUCLEOTIDE SEQUENCE</scope>
</reference>
<accession>A0A806KPJ1</accession>
<evidence type="ECO:0000259" key="2">
    <source>
        <dbReference type="Pfam" id="PF00465"/>
    </source>
</evidence>
<dbReference type="GO" id="GO:1990362">
    <property type="term" value="F:butanol dehydrogenase (NAD+) activity"/>
    <property type="evidence" value="ECO:0007669"/>
    <property type="project" value="InterPro"/>
</dbReference>
<proteinExistence type="predicted"/>
<dbReference type="PANTHER" id="PTHR43633:SF1">
    <property type="entry name" value="ALCOHOL DEHYDROGENASE YQHD"/>
    <property type="match status" value="1"/>
</dbReference>
<dbReference type="InterPro" id="IPR001670">
    <property type="entry name" value="ADH_Fe/GldA"/>
</dbReference>
<dbReference type="SUPFAM" id="SSF56796">
    <property type="entry name" value="Dehydroquinate synthase-like"/>
    <property type="match status" value="1"/>
</dbReference>
<dbReference type="Gene3D" id="3.40.50.1970">
    <property type="match status" value="1"/>
</dbReference>
<dbReference type="InterPro" id="IPR056798">
    <property type="entry name" value="ADH_Fe_C"/>
</dbReference>
<dbReference type="InterPro" id="IPR044731">
    <property type="entry name" value="BDH-like"/>
</dbReference>
<dbReference type="GO" id="GO:0005829">
    <property type="term" value="C:cytosol"/>
    <property type="evidence" value="ECO:0007669"/>
    <property type="project" value="TreeGrafter"/>
</dbReference>
<dbReference type="Pfam" id="PF25137">
    <property type="entry name" value="ADH_Fe_C"/>
    <property type="match status" value="1"/>
</dbReference>
<dbReference type="GO" id="GO:1990002">
    <property type="term" value="F:methylglyoxal reductase (NADPH) (acetol producing) activity"/>
    <property type="evidence" value="ECO:0007669"/>
    <property type="project" value="TreeGrafter"/>
</dbReference>
<evidence type="ECO:0000313" key="4">
    <source>
        <dbReference type="EMBL" id="AGS54243.1"/>
    </source>
</evidence>
<organism evidence="4">
    <name type="scientific">uncultured bacterium contig00166</name>
    <dbReference type="NCBI Taxonomy" id="1181595"/>
    <lineage>
        <taxon>Bacteria</taxon>
        <taxon>environmental samples</taxon>
    </lineage>
</organism>
<dbReference type="InterPro" id="IPR018211">
    <property type="entry name" value="ADH_Fe_CS"/>
</dbReference>
<dbReference type="CDD" id="cd08187">
    <property type="entry name" value="BDH"/>
    <property type="match status" value="1"/>
</dbReference>
<dbReference type="GO" id="GO:0046872">
    <property type="term" value="F:metal ion binding"/>
    <property type="evidence" value="ECO:0007669"/>
    <property type="project" value="InterPro"/>
</dbReference>
<dbReference type="PANTHER" id="PTHR43633">
    <property type="entry name" value="ALCOHOL DEHYDROGENASE YQHD"/>
    <property type="match status" value="1"/>
</dbReference>
<dbReference type="Gene3D" id="1.20.1090.10">
    <property type="entry name" value="Dehydroquinate synthase-like - alpha domain"/>
    <property type="match status" value="1"/>
</dbReference>
<dbReference type="AlphaFoldDB" id="A0A806KPJ1"/>
<dbReference type="PROSITE" id="PS00060">
    <property type="entry name" value="ADH_IRON_2"/>
    <property type="match status" value="1"/>
</dbReference>
<protein>
    <submittedName>
        <fullName evidence="4">NADH-dependent butanol dehydrogenase A</fullName>
        <ecNumber evidence="4">1.1.1.-</ecNumber>
    </submittedName>
</protein>
<dbReference type="GO" id="GO:0008106">
    <property type="term" value="F:alcohol dehydrogenase (NADP+) activity"/>
    <property type="evidence" value="ECO:0007669"/>
    <property type="project" value="TreeGrafter"/>
</dbReference>
<evidence type="ECO:0000259" key="3">
    <source>
        <dbReference type="Pfam" id="PF25137"/>
    </source>
</evidence>